<dbReference type="OrthoDB" id="6935590at2"/>
<evidence type="ECO:0000313" key="3">
    <source>
        <dbReference type="Proteomes" id="UP000295479"/>
    </source>
</evidence>
<dbReference type="InterPro" id="IPR049625">
    <property type="entry name" value="Glyco_transf_61_cat"/>
</dbReference>
<dbReference type="RefSeq" id="WP_132008433.1">
    <property type="nucleotide sequence ID" value="NZ_SMFK01000014.1"/>
</dbReference>
<dbReference type="AlphaFoldDB" id="A0A4R5C523"/>
<reference evidence="2 3" key="1">
    <citation type="submission" date="2019-03" db="EMBL/GenBank/DDBJ databases">
        <title>Flavobacterium AR-3-4 sp. nov. isolated from arctic soil.</title>
        <authorList>
            <person name="Chaudhary D.K."/>
        </authorList>
    </citation>
    <scope>NUCLEOTIDE SEQUENCE [LARGE SCALE GENOMIC DNA]</scope>
    <source>
        <strain evidence="2 3">AR-3-4</strain>
    </source>
</reference>
<dbReference type="Pfam" id="PF04577">
    <property type="entry name" value="Glyco_transf_61"/>
    <property type="match status" value="1"/>
</dbReference>
<proteinExistence type="predicted"/>
<accession>A0A4R5C523</accession>
<feature type="domain" description="Glycosyltransferase 61 catalytic" evidence="1">
    <location>
        <begin position="175"/>
        <end position="305"/>
    </location>
</feature>
<name>A0A4R5C523_9FLAO</name>
<evidence type="ECO:0000259" key="1">
    <source>
        <dbReference type="Pfam" id="PF04577"/>
    </source>
</evidence>
<evidence type="ECO:0000313" key="2">
    <source>
        <dbReference type="EMBL" id="TDD94738.1"/>
    </source>
</evidence>
<protein>
    <submittedName>
        <fullName evidence="2">Glycosyltransferase family 61 protein</fullName>
    </submittedName>
</protein>
<dbReference type="EMBL" id="SMFK01000014">
    <property type="protein sequence ID" value="TDD94738.1"/>
    <property type="molecule type" value="Genomic_DNA"/>
</dbReference>
<keyword evidence="2" id="KW-0808">Transferase</keyword>
<comment type="caution">
    <text evidence="2">The sequence shown here is derived from an EMBL/GenBank/DDBJ whole genome shotgun (WGS) entry which is preliminary data.</text>
</comment>
<keyword evidence="3" id="KW-1185">Reference proteome</keyword>
<dbReference type="Proteomes" id="UP000295479">
    <property type="component" value="Unassembled WGS sequence"/>
</dbReference>
<sequence>MKITPIGYTKYLKRIHKSHMMLRQGKNLESLAVKSWEIEPGNITISPKAFFLDGQLDRITHTEFENPISIMLGGATKNEPTRAYMLKNTWMIDGSIYKDLHRFVFHHCSKLSTRKYFFPPIIIDTEIDNASIYNSYNGNYYFYSWLVDDCPLYQLAASVGDPVTTNIFAFSHTPEYENALEMNPIRTNAAFMKKAIFFDDNWCNNIGKHERFSANRNKLLSRFPGISHPGVFILRRDSGDIRIMINEMEIAEKLRDKYGFRIVDVTTQTATEIISACVGAKILIGIEGSQMAHGFVVLQPGASVIMLQPPYRFVGAMKVITDMEDINYGFIVGIPKEQGFYINFEEVERTMELFPSI</sequence>
<dbReference type="GO" id="GO:0016757">
    <property type="term" value="F:glycosyltransferase activity"/>
    <property type="evidence" value="ECO:0007669"/>
    <property type="project" value="InterPro"/>
</dbReference>
<organism evidence="2 3">
    <name type="scientific">Flavobacterium cellulosilyticum</name>
    <dbReference type="NCBI Taxonomy" id="2541731"/>
    <lineage>
        <taxon>Bacteria</taxon>
        <taxon>Pseudomonadati</taxon>
        <taxon>Bacteroidota</taxon>
        <taxon>Flavobacteriia</taxon>
        <taxon>Flavobacteriales</taxon>
        <taxon>Flavobacteriaceae</taxon>
        <taxon>Flavobacterium</taxon>
    </lineage>
</organism>
<gene>
    <name evidence="2" type="ORF">E0F76_16040</name>
</gene>